<evidence type="ECO:0000313" key="3">
    <source>
        <dbReference type="Proteomes" id="UP001321749"/>
    </source>
</evidence>
<name>A0AAV9HT76_9PEZI</name>
<keyword evidence="1" id="KW-1133">Transmembrane helix</keyword>
<evidence type="ECO:0000313" key="2">
    <source>
        <dbReference type="EMBL" id="KAK4462697.1"/>
    </source>
</evidence>
<gene>
    <name evidence="2" type="ORF">QBC42DRAFT_267146</name>
</gene>
<reference evidence="2" key="1">
    <citation type="journal article" date="2023" name="Mol. Phylogenet. Evol.">
        <title>Genome-scale phylogeny and comparative genomics of the fungal order Sordariales.</title>
        <authorList>
            <person name="Hensen N."/>
            <person name="Bonometti L."/>
            <person name="Westerberg I."/>
            <person name="Brannstrom I.O."/>
            <person name="Guillou S."/>
            <person name="Cros-Aarteil S."/>
            <person name="Calhoun S."/>
            <person name="Haridas S."/>
            <person name="Kuo A."/>
            <person name="Mondo S."/>
            <person name="Pangilinan J."/>
            <person name="Riley R."/>
            <person name="LaButti K."/>
            <person name="Andreopoulos B."/>
            <person name="Lipzen A."/>
            <person name="Chen C."/>
            <person name="Yan M."/>
            <person name="Daum C."/>
            <person name="Ng V."/>
            <person name="Clum A."/>
            <person name="Steindorff A."/>
            <person name="Ohm R.A."/>
            <person name="Martin F."/>
            <person name="Silar P."/>
            <person name="Natvig D.O."/>
            <person name="Lalanne C."/>
            <person name="Gautier V."/>
            <person name="Ament-Velasquez S.L."/>
            <person name="Kruys A."/>
            <person name="Hutchinson M.I."/>
            <person name="Powell A.J."/>
            <person name="Barry K."/>
            <person name="Miller A.N."/>
            <person name="Grigoriev I.V."/>
            <person name="Debuchy R."/>
            <person name="Gladieux P."/>
            <person name="Hiltunen Thoren M."/>
            <person name="Johannesson H."/>
        </authorList>
    </citation>
    <scope>NUCLEOTIDE SEQUENCE</scope>
    <source>
        <strain evidence="2">PSN324</strain>
    </source>
</reference>
<feature type="transmembrane region" description="Helical" evidence="1">
    <location>
        <begin position="14"/>
        <end position="35"/>
    </location>
</feature>
<protein>
    <submittedName>
        <fullName evidence="2">Uncharacterized protein</fullName>
    </submittedName>
</protein>
<keyword evidence="1" id="KW-0812">Transmembrane</keyword>
<dbReference type="AlphaFoldDB" id="A0AAV9HT76"/>
<dbReference type="EMBL" id="MU864968">
    <property type="protein sequence ID" value="KAK4462697.1"/>
    <property type="molecule type" value="Genomic_DNA"/>
</dbReference>
<accession>A0AAV9HT76</accession>
<evidence type="ECO:0000256" key="1">
    <source>
        <dbReference type="SAM" id="Phobius"/>
    </source>
</evidence>
<keyword evidence="1" id="KW-0472">Membrane</keyword>
<dbReference type="Proteomes" id="UP001321749">
    <property type="component" value="Unassembled WGS sequence"/>
</dbReference>
<organism evidence="2 3">
    <name type="scientific">Cladorrhinum samala</name>
    <dbReference type="NCBI Taxonomy" id="585594"/>
    <lineage>
        <taxon>Eukaryota</taxon>
        <taxon>Fungi</taxon>
        <taxon>Dikarya</taxon>
        <taxon>Ascomycota</taxon>
        <taxon>Pezizomycotina</taxon>
        <taxon>Sordariomycetes</taxon>
        <taxon>Sordariomycetidae</taxon>
        <taxon>Sordariales</taxon>
        <taxon>Podosporaceae</taxon>
        <taxon>Cladorrhinum</taxon>
    </lineage>
</organism>
<proteinExistence type="predicted"/>
<comment type="caution">
    <text evidence="2">The sequence shown here is derived from an EMBL/GenBank/DDBJ whole genome shotgun (WGS) entry which is preliminary data.</text>
</comment>
<keyword evidence="3" id="KW-1185">Reference proteome</keyword>
<sequence length="77" mass="9167">MVTNQNDANARNMYKPQLCFLFFFFLFLLFFFPFLQRSSKPKIGNTISFAYTSYTTSVIVYNNTYSTRVFERHVFAC</sequence>
<reference evidence="2" key="2">
    <citation type="submission" date="2023-06" db="EMBL/GenBank/DDBJ databases">
        <authorList>
            <consortium name="Lawrence Berkeley National Laboratory"/>
            <person name="Mondo S.J."/>
            <person name="Hensen N."/>
            <person name="Bonometti L."/>
            <person name="Westerberg I."/>
            <person name="Brannstrom I.O."/>
            <person name="Guillou S."/>
            <person name="Cros-Aarteil S."/>
            <person name="Calhoun S."/>
            <person name="Haridas S."/>
            <person name="Kuo A."/>
            <person name="Pangilinan J."/>
            <person name="Riley R."/>
            <person name="Labutti K."/>
            <person name="Andreopoulos B."/>
            <person name="Lipzen A."/>
            <person name="Chen C."/>
            <person name="Yanf M."/>
            <person name="Daum C."/>
            <person name="Ng V."/>
            <person name="Clum A."/>
            <person name="Steindorff A."/>
            <person name="Ohm R."/>
            <person name="Martin F."/>
            <person name="Silar P."/>
            <person name="Natvig D."/>
            <person name="Lalanne C."/>
            <person name="Gautier V."/>
            <person name="Ament-Velasquez S.L."/>
            <person name="Kruys A."/>
            <person name="Hutchinson M.I."/>
            <person name="Powell A.J."/>
            <person name="Barry K."/>
            <person name="Miller A.N."/>
            <person name="Grigoriev I.V."/>
            <person name="Debuchy R."/>
            <person name="Gladieux P."/>
            <person name="Thoren M.H."/>
            <person name="Johannesson H."/>
        </authorList>
    </citation>
    <scope>NUCLEOTIDE SEQUENCE</scope>
    <source>
        <strain evidence="2">PSN324</strain>
    </source>
</reference>